<dbReference type="AlphaFoldDB" id="A0A226QAF6"/>
<keyword evidence="4" id="KW-1185">Reference proteome</keyword>
<sequence>MESDAIQRERLRLKKVDKKAKLDEWHPKKIALANEWIENEQTQMKRPIIRGAIFTCELGENIGTEQNGERPVLVLSNDWINRTSGNVKVAPLSTKLKTKTVTDRKGKTKVVPRLKTHYFLRKEVYPFLAQTSTVKVEELTTVNKVRLKQHIGNINEDDLNKIMNRVKWVFDL</sequence>
<dbReference type="EMBL" id="NEWK01000001">
    <property type="protein sequence ID" value="OXB88647.1"/>
    <property type="molecule type" value="Genomic_DNA"/>
</dbReference>
<organism evidence="3 4">
    <name type="scientific">Geobacillus thermocatenulatus</name>
    <dbReference type="NCBI Taxonomy" id="33938"/>
    <lineage>
        <taxon>Bacteria</taxon>
        <taxon>Bacillati</taxon>
        <taxon>Bacillota</taxon>
        <taxon>Bacilli</taxon>
        <taxon>Bacillales</taxon>
        <taxon>Anoxybacillaceae</taxon>
        <taxon>Geobacillus</taxon>
        <taxon>Geobacillus thermoleovorans group</taxon>
    </lineage>
</organism>
<evidence type="ECO:0000313" key="4">
    <source>
        <dbReference type="Proteomes" id="UP000198378"/>
    </source>
</evidence>
<name>A0A226QAF6_9BACL</name>
<comment type="similarity">
    <text evidence="1">Belongs to the PemK/MazF family.</text>
</comment>
<evidence type="ECO:0000256" key="2">
    <source>
        <dbReference type="ARBA" id="ARBA00022649"/>
    </source>
</evidence>
<evidence type="ECO:0000256" key="1">
    <source>
        <dbReference type="ARBA" id="ARBA00007521"/>
    </source>
</evidence>
<dbReference type="Pfam" id="PF02452">
    <property type="entry name" value="PemK_toxin"/>
    <property type="match status" value="1"/>
</dbReference>
<keyword evidence="2" id="KW-1277">Toxin-antitoxin system</keyword>
<dbReference type="GO" id="GO:0016075">
    <property type="term" value="P:rRNA catabolic process"/>
    <property type="evidence" value="ECO:0007669"/>
    <property type="project" value="TreeGrafter"/>
</dbReference>
<dbReference type="Gene3D" id="2.30.30.110">
    <property type="match status" value="1"/>
</dbReference>
<dbReference type="InterPro" id="IPR003477">
    <property type="entry name" value="PemK-like"/>
</dbReference>
<accession>A0A226QAF6</accession>
<dbReference type="GO" id="GO:0006402">
    <property type="term" value="P:mRNA catabolic process"/>
    <property type="evidence" value="ECO:0007669"/>
    <property type="project" value="TreeGrafter"/>
</dbReference>
<dbReference type="PANTHER" id="PTHR33988:SF2">
    <property type="entry name" value="ENDORIBONUCLEASE MAZF"/>
    <property type="match status" value="1"/>
</dbReference>
<reference evidence="3 4" key="1">
    <citation type="submission" date="2017-05" db="EMBL/GenBank/DDBJ databases">
        <title>The genome sequence of Geobacillus thermocatenulatus DSM 730.</title>
        <authorList>
            <person name="Ramaloko W.T."/>
            <person name="Koen N."/>
            <person name="Polliack S."/>
            <person name="Aliyu H."/>
            <person name="Lebre P."/>
            <person name="Mohr T."/>
            <person name="Oswald F."/>
            <person name="Zwick M."/>
            <person name="Neumann A."/>
            <person name="Syldatk C."/>
            <person name="Cowan D."/>
            <person name="De Maayer P."/>
        </authorList>
    </citation>
    <scope>NUCLEOTIDE SEQUENCE [LARGE SCALE GENOMIC DNA]</scope>
    <source>
        <strain evidence="3 4">BGSC 93A1</strain>
    </source>
</reference>
<dbReference type="InterPro" id="IPR011067">
    <property type="entry name" value="Plasmid_toxin/cell-grow_inhib"/>
</dbReference>
<evidence type="ECO:0000313" key="3">
    <source>
        <dbReference type="EMBL" id="OXB88647.1"/>
    </source>
</evidence>
<dbReference type="GO" id="GO:0003677">
    <property type="term" value="F:DNA binding"/>
    <property type="evidence" value="ECO:0007669"/>
    <property type="project" value="InterPro"/>
</dbReference>
<protein>
    <submittedName>
        <fullName evidence="3">MazF family transcriptional regulator</fullName>
    </submittedName>
</protein>
<gene>
    <name evidence="3" type="ORF">B9L19_00525</name>
</gene>
<dbReference type="SUPFAM" id="SSF50118">
    <property type="entry name" value="Cell growth inhibitor/plasmid maintenance toxic component"/>
    <property type="match status" value="1"/>
</dbReference>
<dbReference type="Proteomes" id="UP000198378">
    <property type="component" value="Unassembled WGS sequence"/>
</dbReference>
<dbReference type="KEGG" id="gtm:GT3921_01830"/>
<comment type="caution">
    <text evidence="3">The sequence shown here is derived from an EMBL/GenBank/DDBJ whole genome shotgun (WGS) entry which is preliminary data.</text>
</comment>
<dbReference type="RefSeq" id="WP_011232893.1">
    <property type="nucleotide sequence ID" value="NZ_CP018058.1"/>
</dbReference>
<proteinExistence type="inferred from homology"/>
<dbReference type="GO" id="GO:0004521">
    <property type="term" value="F:RNA endonuclease activity"/>
    <property type="evidence" value="ECO:0007669"/>
    <property type="project" value="TreeGrafter"/>
</dbReference>
<dbReference type="PANTHER" id="PTHR33988">
    <property type="entry name" value="ENDORIBONUCLEASE MAZF-RELATED"/>
    <property type="match status" value="1"/>
</dbReference>